<dbReference type="PANTHER" id="PTHR43080">
    <property type="entry name" value="CBS DOMAIN-CONTAINING PROTEIN CBSX3, MITOCHONDRIAL"/>
    <property type="match status" value="1"/>
</dbReference>
<protein>
    <submittedName>
        <fullName evidence="5">CBS domain-containing protein</fullName>
    </submittedName>
</protein>
<dbReference type="InterPro" id="IPR000644">
    <property type="entry name" value="CBS_dom"/>
</dbReference>
<keyword evidence="3" id="KW-0812">Transmembrane</keyword>
<reference evidence="5 6" key="1">
    <citation type="submission" date="2020-11" db="EMBL/GenBank/DDBJ databases">
        <title>Erythrobacter sediminis sp. nov., a marine bacterium from a tidal flat of Garorim Bay.</title>
        <authorList>
            <person name="Kim D."/>
            <person name="Yoo Y."/>
            <person name="Kim J.-J."/>
        </authorList>
    </citation>
    <scope>NUCLEOTIDE SEQUENCE [LARGE SCALE GENOMIC DNA]</scope>
    <source>
        <strain evidence="5 6">JGD-13</strain>
    </source>
</reference>
<dbReference type="SMART" id="SM00116">
    <property type="entry name" value="CBS"/>
    <property type="match status" value="2"/>
</dbReference>
<accession>A0ABS0N1W8</accession>
<dbReference type="InterPro" id="IPR051257">
    <property type="entry name" value="Diverse_CBS-Domain"/>
</dbReference>
<proteinExistence type="predicted"/>
<evidence type="ECO:0000256" key="2">
    <source>
        <dbReference type="PROSITE-ProRule" id="PRU00703"/>
    </source>
</evidence>
<dbReference type="Proteomes" id="UP000602442">
    <property type="component" value="Unassembled WGS sequence"/>
</dbReference>
<evidence type="ECO:0000259" key="4">
    <source>
        <dbReference type="PROSITE" id="PS51371"/>
    </source>
</evidence>
<evidence type="ECO:0000256" key="1">
    <source>
        <dbReference type="ARBA" id="ARBA00023122"/>
    </source>
</evidence>
<keyword evidence="6" id="KW-1185">Reference proteome</keyword>
<feature type="transmembrane region" description="Helical" evidence="3">
    <location>
        <begin position="147"/>
        <end position="170"/>
    </location>
</feature>
<comment type="caution">
    <text evidence="5">The sequence shown here is derived from an EMBL/GenBank/DDBJ whole genome shotgun (WGS) entry which is preliminary data.</text>
</comment>
<keyword evidence="3" id="KW-0472">Membrane</keyword>
<sequence length="171" mass="19248">MRISERSEFASKPAPLTCSADTTVFDAVTQMSDKNYGSIVIVDDAHRVKGMMTERDIFRRVIAEERDPKTTPVSEVMTEEIRKARGDDELVDWLRIMSNERFRRLPIVDENDKLVAIMSQGDFVSYTWPELLQQMARMAKASMAPSLNPAAILIAVLIYTVVLIAAVALLI</sequence>
<dbReference type="Gene3D" id="3.10.580.10">
    <property type="entry name" value="CBS-domain"/>
    <property type="match status" value="1"/>
</dbReference>
<dbReference type="EMBL" id="JAEANY010000001">
    <property type="protein sequence ID" value="MBH5321937.1"/>
    <property type="molecule type" value="Genomic_DNA"/>
</dbReference>
<keyword evidence="3" id="KW-1133">Transmembrane helix</keyword>
<dbReference type="PANTHER" id="PTHR43080:SF2">
    <property type="entry name" value="CBS DOMAIN-CONTAINING PROTEIN"/>
    <property type="match status" value="1"/>
</dbReference>
<dbReference type="Pfam" id="PF00571">
    <property type="entry name" value="CBS"/>
    <property type="match status" value="2"/>
</dbReference>
<dbReference type="RefSeq" id="WP_197920574.1">
    <property type="nucleotide sequence ID" value="NZ_CAWPTA010000006.1"/>
</dbReference>
<evidence type="ECO:0000313" key="6">
    <source>
        <dbReference type="Proteomes" id="UP000602442"/>
    </source>
</evidence>
<dbReference type="SUPFAM" id="SSF54631">
    <property type="entry name" value="CBS-domain pair"/>
    <property type="match status" value="1"/>
</dbReference>
<dbReference type="PROSITE" id="PS51371">
    <property type="entry name" value="CBS"/>
    <property type="match status" value="2"/>
</dbReference>
<keyword evidence="1 2" id="KW-0129">CBS domain</keyword>
<gene>
    <name evidence="5" type="ORF">I5L03_05000</name>
</gene>
<evidence type="ECO:0000256" key="3">
    <source>
        <dbReference type="SAM" id="Phobius"/>
    </source>
</evidence>
<feature type="domain" description="CBS" evidence="4">
    <location>
        <begin position="77"/>
        <end position="135"/>
    </location>
</feature>
<feature type="domain" description="CBS" evidence="4">
    <location>
        <begin position="10"/>
        <end position="68"/>
    </location>
</feature>
<evidence type="ECO:0000313" key="5">
    <source>
        <dbReference type="EMBL" id="MBH5321937.1"/>
    </source>
</evidence>
<organism evidence="5 6">
    <name type="scientific">Aurantiacibacter sediminis</name>
    <dbReference type="NCBI Taxonomy" id="2793064"/>
    <lineage>
        <taxon>Bacteria</taxon>
        <taxon>Pseudomonadati</taxon>
        <taxon>Pseudomonadota</taxon>
        <taxon>Alphaproteobacteria</taxon>
        <taxon>Sphingomonadales</taxon>
        <taxon>Erythrobacteraceae</taxon>
        <taxon>Aurantiacibacter</taxon>
    </lineage>
</organism>
<dbReference type="InterPro" id="IPR046342">
    <property type="entry name" value="CBS_dom_sf"/>
</dbReference>
<name>A0ABS0N1W8_9SPHN</name>